<evidence type="ECO:0000256" key="3">
    <source>
        <dbReference type="ARBA" id="ARBA00022801"/>
    </source>
</evidence>
<dbReference type="InterPro" id="IPR006311">
    <property type="entry name" value="TAT_signal"/>
</dbReference>
<dbReference type="InterPro" id="IPR023827">
    <property type="entry name" value="Peptidase_S8_Asp-AS"/>
</dbReference>
<evidence type="ECO:0000313" key="8">
    <source>
        <dbReference type="EMBL" id="EFW90981.1"/>
    </source>
</evidence>
<evidence type="ECO:0000256" key="5">
    <source>
        <dbReference type="PROSITE-ProRule" id="PRU01240"/>
    </source>
</evidence>
<evidence type="ECO:0000256" key="1">
    <source>
        <dbReference type="ARBA" id="ARBA00011073"/>
    </source>
</evidence>
<reference evidence="9" key="2">
    <citation type="submission" date="2016-11" db="EMBL/GenBank/DDBJ databases">
        <authorList>
            <person name="Jaros S."/>
            <person name="Januszkiewicz K."/>
            <person name="Wedrychowicz H."/>
        </authorList>
    </citation>
    <scope>NUCLEOTIDE SEQUENCE [LARGE SCALE GENOMIC DNA]</scope>
    <source>
        <strain evidence="9">DX253</strain>
    </source>
</reference>
<keyword evidence="3 5" id="KW-0378">Hydrolase</keyword>
<dbReference type="InterPro" id="IPR015500">
    <property type="entry name" value="Peptidase_S8_subtilisin-rel"/>
</dbReference>
<evidence type="ECO:0000313" key="11">
    <source>
        <dbReference type="Proteomes" id="UP000184203"/>
    </source>
</evidence>
<accession>E7QXH8</accession>
<dbReference type="Proteomes" id="UP000003751">
    <property type="component" value="Unassembled WGS sequence"/>
</dbReference>
<dbReference type="InterPro" id="IPR000209">
    <property type="entry name" value="Peptidase_S8/S53_dom"/>
</dbReference>
<dbReference type="InterPro" id="IPR050131">
    <property type="entry name" value="Peptidase_S8_subtilisin-like"/>
</dbReference>
<sequence length="429" mass="44926">MDTTAKRRGFLKGIAATTVGITATTPGSASETVTYLVTTGSRNAVRKLERAGYTVQNEIPDANVLFVLGPADAEDDLRGVPGVHEAVSDMAYELGTSTVESTGVAADAEYAELQWDKQVTDAFEAHATATGEGTRIAIVDTGVDHTHPDLAANVNTDLGRSVIDGEFGTDAGPVAAHGTHVAGITAATGAQGVVGMAPDAELVPLRVFPEEGPLLERISDCLLAIDYAAEIGADAVNMSLGWDPRPPRENQTSRGVRRVICERVVRSALRRGTTVVVSAGNEETDLQHGGYRDMWTSLESTLGVSATGPNDELSFYSNYGVDDVAVGAPGGGYETLEKSLADDTAWPYPTNLVLSTVPGDDYAYFAGTSMASPQVAGLVGLVRELDPTVNPQQVAGVIERNAEKSNGRSDPDLGAGRINALHTVESLTK</sequence>
<organism evidence="8 10">
    <name type="scientific">Haladaptatus paucihalophilus DX253</name>
    <dbReference type="NCBI Taxonomy" id="797209"/>
    <lineage>
        <taxon>Archaea</taxon>
        <taxon>Methanobacteriati</taxon>
        <taxon>Methanobacteriota</taxon>
        <taxon>Stenosarchaea group</taxon>
        <taxon>Halobacteria</taxon>
        <taxon>Halobacteriales</taxon>
        <taxon>Haladaptataceae</taxon>
        <taxon>Haladaptatus</taxon>
    </lineage>
</organism>
<dbReference type="InterPro" id="IPR023828">
    <property type="entry name" value="Peptidase_S8_Ser-AS"/>
</dbReference>
<dbReference type="AlphaFoldDB" id="E7QXH8"/>
<dbReference type="PANTHER" id="PTHR43806:SF11">
    <property type="entry name" value="CEREVISIN-RELATED"/>
    <property type="match status" value="1"/>
</dbReference>
<dbReference type="PROSITE" id="PS51892">
    <property type="entry name" value="SUBTILASE"/>
    <property type="match status" value="1"/>
</dbReference>
<dbReference type="RefSeq" id="WP_007982027.1">
    <property type="nucleotide sequence ID" value="NZ_AEMG01000019.1"/>
</dbReference>
<dbReference type="PROSITE" id="PS51318">
    <property type="entry name" value="TAT"/>
    <property type="match status" value="1"/>
</dbReference>
<feature type="active site" description="Charge relay system" evidence="5">
    <location>
        <position position="140"/>
    </location>
</feature>
<name>E7QXH8_HALPU</name>
<feature type="active site" description="Charge relay system" evidence="5">
    <location>
        <position position="369"/>
    </location>
</feature>
<dbReference type="Pfam" id="PF00082">
    <property type="entry name" value="Peptidase_S8"/>
    <property type="match status" value="1"/>
</dbReference>
<dbReference type="PATRIC" id="fig|797209.4.peg.3444"/>
<evidence type="ECO:0000256" key="4">
    <source>
        <dbReference type="ARBA" id="ARBA00022825"/>
    </source>
</evidence>
<evidence type="ECO:0000313" key="10">
    <source>
        <dbReference type="Proteomes" id="UP000003751"/>
    </source>
</evidence>
<dbReference type="Proteomes" id="UP000184203">
    <property type="component" value="Unassembled WGS sequence"/>
</dbReference>
<dbReference type="InterPro" id="IPR036852">
    <property type="entry name" value="Peptidase_S8/S53_dom_sf"/>
</dbReference>
<keyword evidence="4 5" id="KW-0720">Serine protease</keyword>
<dbReference type="PROSITE" id="PS00138">
    <property type="entry name" value="SUBTILASE_SER"/>
    <property type="match status" value="1"/>
</dbReference>
<dbReference type="PANTHER" id="PTHR43806">
    <property type="entry name" value="PEPTIDASE S8"/>
    <property type="match status" value="1"/>
</dbReference>
<reference evidence="11" key="3">
    <citation type="submission" date="2016-11" db="EMBL/GenBank/DDBJ databases">
        <authorList>
            <person name="Varghese N."/>
            <person name="Submissions S."/>
        </authorList>
    </citation>
    <scope>NUCLEOTIDE SEQUENCE [LARGE SCALE GENOMIC DNA]</scope>
    <source>
        <strain evidence="11">DX253</strain>
    </source>
</reference>
<feature type="domain" description="Peptidase S8/S53" evidence="7">
    <location>
        <begin position="131"/>
        <end position="413"/>
    </location>
</feature>
<dbReference type="EMBL" id="AEMG01000019">
    <property type="protein sequence ID" value="EFW90981.1"/>
    <property type="molecule type" value="Genomic_DNA"/>
</dbReference>
<dbReference type="STRING" id="797209.GCA_000376445_02927"/>
<evidence type="ECO:0000313" key="9">
    <source>
        <dbReference type="EMBL" id="SHK28232.1"/>
    </source>
</evidence>
<keyword evidence="2 5" id="KW-0645">Protease</keyword>
<dbReference type="OrthoDB" id="341609at2157"/>
<keyword evidence="11" id="KW-1185">Reference proteome</keyword>
<dbReference type="EMBL" id="FRAN01000001">
    <property type="protein sequence ID" value="SHK28232.1"/>
    <property type="molecule type" value="Genomic_DNA"/>
</dbReference>
<dbReference type="GO" id="GO:0004252">
    <property type="term" value="F:serine-type endopeptidase activity"/>
    <property type="evidence" value="ECO:0007669"/>
    <property type="project" value="UniProtKB-UniRule"/>
</dbReference>
<gene>
    <name evidence="9" type="ORF">SAMN05444342_1193</name>
    <name evidence="8" type="ORF">ZOD2009_17583</name>
</gene>
<dbReference type="eggNOG" id="arCOG00702">
    <property type="taxonomic scope" value="Archaea"/>
</dbReference>
<evidence type="ECO:0000256" key="6">
    <source>
        <dbReference type="RuleBase" id="RU003355"/>
    </source>
</evidence>
<dbReference type="PRINTS" id="PR00723">
    <property type="entry name" value="SUBTILISIN"/>
</dbReference>
<dbReference type="GO" id="GO:0006508">
    <property type="term" value="P:proteolysis"/>
    <property type="evidence" value="ECO:0007669"/>
    <property type="project" value="UniProtKB-KW"/>
</dbReference>
<protein>
    <submittedName>
        <fullName evidence="8">Peptidase S8 and S53 subtilisin kexin sedolisin</fullName>
    </submittedName>
    <submittedName>
        <fullName evidence="9">Subtilase family protein</fullName>
    </submittedName>
</protein>
<dbReference type="PROSITE" id="PS00136">
    <property type="entry name" value="SUBTILASE_ASP"/>
    <property type="match status" value="1"/>
</dbReference>
<comment type="similarity">
    <text evidence="1 5 6">Belongs to the peptidase S8 family.</text>
</comment>
<feature type="active site" description="Charge relay system" evidence="5">
    <location>
        <position position="177"/>
    </location>
</feature>
<dbReference type="SUPFAM" id="SSF52743">
    <property type="entry name" value="Subtilisin-like"/>
    <property type="match status" value="1"/>
</dbReference>
<evidence type="ECO:0000259" key="7">
    <source>
        <dbReference type="Pfam" id="PF00082"/>
    </source>
</evidence>
<reference evidence="8 10" key="1">
    <citation type="journal article" date="2014" name="ISME J.">
        <title>Trehalose/2-sulfotrehalose biosynthesis and glycine-betaine uptake are widely spread mechanisms for osmoadaptation in the Halobacteriales.</title>
        <authorList>
            <person name="Youssef N.H."/>
            <person name="Savage-Ashlock K.N."/>
            <person name="McCully A.L."/>
            <person name="Luedtke B."/>
            <person name="Shaw E.I."/>
            <person name="Hoff W.D."/>
            <person name="Elshahed M.S."/>
        </authorList>
    </citation>
    <scope>NUCLEOTIDE SEQUENCE [LARGE SCALE GENOMIC DNA]</scope>
    <source>
        <strain evidence="8 10">DX253</strain>
    </source>
</reference>
<evidence type="ECO:0000256" key="2">
    <source>
        <dbReference type="ARBA" id="ARBA00022670"/>
    </source>
</evidence>
<dbReference type="Gene3D" id="3.40.50.200">
    <property type="entry name" value="Peptidase S8/S53 domain"/>
    <property type="match status" value="1"/>
</dbReference>
<proteinExistence type="inferred from homology"/>